<dbReference type="Pfam" id="PF03717">
    <property type="entry name" value="PBP_dimer"/>
    <property type="match status" value="1"/>
</dbReference>
<keyword evidence="3" id="KW-1003">Cell membrane</keyword>
<sequence length="605" mass="67954">MNNFDNRKFVITFLILLIGSVFIFRLAYMQLIDDQWKLRAAEISENKLVTYPARGIVYDRNDKILIDNQVFYNLLVIPRETEGVDSVEFAKLLNIPIEDYTTRMNKARKYSKRKSSIFEKQISPKDYTQIGPELYKYPGFIEEERTLRTYPKPIGAQMLGYMNEVNKSDIQKDGYYKSGDYIGRSGIEKEYESVLRGKRGVRYILQNAIGVFTGSFENGKFDTVAIQGKNIQLGIDAELQAYGERLMQNKIGCIVAIEPSSGEILSLVTSPTYDPNLLVGRNLGNNYMDLYKDSLKPLFNRASMSTYPPGSTFKLMMALIGLQEGVVTSNSSFPCTKSLVGCHNHPTAQTISDGVKMSCNPYFYHLTKKIIQQNKSPNGYIDAGIGLDIWQDYVQSFGMGKTLPTDLNGVSRGLIPGKSYYDRIYGEHRWMFSTIFSISIGQGEVLVNPIEMANLAAIMANRGYYYPPHFIKNIENDTIASIFQKKHKTKVDAENFSYVVDGMYRVVNEAGGTARRARLDSIAICGKTGTAQNPHGEDHSIFIAFAPKDDPKIAISVYIENAGFGGTWAAPIASLMIEKYLTNAISPSSIKREKRILEANLILGK</sequence>
<accession>A0A2W1NVU2</accession>
<evidence type="ECO:0000256" key="5">
    <source>
        <dbReference type="ARBA" id="ARBA00022645"/>
    </source>
</evidence>
<dbReference type="PANTHER" id="PTHR30627:SF2">
    <property type="entry name" value="PEPTIDOGLYCAN D,D-TRANSPEPTIDASE MRDA"/>
    <property type="match status" value="1"/>
</dbReference>
<evidence type="ECO:0000256" key="7">
    <source>
        <dbReference type="ARBA" id="ARBA00022692"/>
    </source>
</evidence>
<dbReference type="InterPro" id="IPR036138">
    <property type="entry name" value="PBP_dimer_sf"/>
</dbReference>
<feature type="transmembrane region" description="Helical" evidence="14">
    <location>
        <begin position="9"/>
        <end position="28"/>
    </location>
</feature>
<keyword evidence="6" id="KW-0645">Protease</keyword>
<proteinExistence type="predicted"/>
<dbReference type="Proteomes" id="UP000249248">
    <property type="component" value="Unassembled WGS sequence"/>
</dbReference>
<feature type="domain" description="Penicillin-binding protein transpeptidase" evidence="15">
    <location>
        <begin position="252"/>
        <end position="574"/>
    </location>
</feature>
<dbReference type="Gene3D" id="3.40.710.10">
    <property type="entry name" value="DD-peptidase/beta-lactamase superfamily"/>
    <property type="match status" value="1"/>
</dbReference>
<keyword evidence="9" id="KW-0133">Cell shape</keyword>
<organism evidence="17 18">
    <name type="scientific">Putridiphycobacter roseus</name>
    <dbReference type="NCBI Taxonomy" id="2219161"/>
    <lineage>
        <taxon>Bacteria</taxon>
        <taxon>Pseudomonadati</taxon>
        <taxon>Bacteroidota</taxon>
        <taxon>Flavobacteriia</taxon>
        <taxon>Flavobacteriales</taxon>
        <taxon>Crocinitomicaceae</taxon>
        <taxon>Putridiphycobacter</taxon>
    </lineage>
</organism>
<keyword evidence="18" id="KW-1185">Reference proteome</keyword>
<dbReference type="SUPFAM" id="SSF56519">
    <property type="entry name" value="Penicillin binding protein dimerisation domain"/>
    <property type="match status" value="1"/>
</dbReference>
<dbReference type="RefSeq" id="WP_111061839.1">
    <property type="nucleotide sequence ID" value="NZ_JBHUCU010000007.1"/>
</dbReference>
<evidence type="ECO:0000256" key="8">
    <source>
        <dbReference type="ARBA" id="ARBA00022801"/>
    </source>
</evidence>
<evidence type="ECO:0000313" key="17">
    <source>
        <dbReference type="EMBL" id="PZE18938.1"/>
    </source>
</evidence>
<evidence type="ECO:0000256" key="2">
    <source>
        <dbReference type="ARBA" id="ARBA00004236"/>
    </source>
</evidence>
<keyword evidence="4" id="KW-0997">Cell inner membrane</keyword>
<dbReference type="InterPro" id="IPR001460">
    <property type="entry name" value="PCN-bd_Tpept"/>
</dbReference>
<dbReference type="InterPro" id="IPR005311">
    <property type="entry name" value="PBP_dimer"/>
</dbReference>
<evidence type="ECO:0000256" key="9">
    <source>
        <dbReference type="ARBA" id="ARBA00022960"/>
    </source>
</evidence>
<comment type="subcellular location">
    <subcellularLocation>
        <location evidence="2">Cell membrane</location>
    </subcellularLocation>
    <subcellularLocation>
        <location evidence="1">Membrane</location>
        <topology evidence="1">Single-pass membrane protein</topology>
    </subcellularLocation>
</comment>
<dbReference type="GO" id="GO:0071972">
    <property type="term" value="F:peptidoglycan L,D-transpeptidase activity"/>
    <property type="evidence" value="ECO:0007669"/>
    <property type="project" value="TreeGrafter"/>
</dbReference>
<dbReference type="FunFam" id="3.40.710.10:FF:000024">
    <property type="entry name" value="Penicillin-binding protein 2"/>
    <property type="match status" value="1"/>
</dbReference>
<keyword evidence="7 14" id="KW-0812">Transmembrane</keyword>
<keyword evidence="5" id="KW-0121">Carboxypeptidase</keyword>
<evidence type="ECO:0000256" key="3">
    <source>
        <dbReference type="ARBA" id="ARBA00022475"/>
    </source>
</evidence>
<evidence type="ECO:0000256" key="14">
    <source>
        <dbReference type="SAM" id="Phobius"/>
    </source>
</evidence>
<dbReference type="Gene3D" id="3.90.1310.10">
    <property type="entry name" value="Penicillin-binding protein 2a (Domain 2)"/>
    <property type="match status" value="1"/>
</dbReference>
<dbReference type="OrthoDB" id="9766847at2"/>
<reference evidence="17 18" key="1">
    <citation type="submission" date="2018-06" db="EMBL/GenBank/DDBJ databases">
        <title>The draft genome sequence of Crocinitomix sp. SM1701.</title>
        <authorList>
            <person name="Zhang X."/>
        </authorList>
    </citation>
    <scope>NUCLEOTIDE SEQUENCE [LARGE SCALE GENOMIC DNA]</scope>
    <source>
        <strain evidence="17 18">SM1701</strain>
    </source>
</reference>
<dbReference type="InterPro" id="IPR017790">
    <property type="entry name" value="Penicillin-binding_protein_2"/>
</dbReference>
<evidence type="ECO:0000259" key="16">
    <source>
        <dbReference type="Pfam" id="PF03717"/>
    </source>
</evidence>
<evidence type="ECO:0000256" key="10">
    <source>
        <dbReference type="ARBA" id="ARBA00022984"/>
    </source>
</evidence>
<dbReference type="GO" id="GO:0008360">
    <property type="term" value="P:regulation of cell shape"/>
    <property type="evidence" value="ECO:0007669"/>
    <property type="project" value="UniProtKB-KW"/>
</dbReference>
<evidence type="ECO:0000313" key="18">
    <source>
        <dbReference type="Proteomes" id="UP000249248"/>
    </source>
</evidence>
<keyword evidence="10" id="KW-0573">Peptidoglycan synthesis</keyword>
<dbReference type="GO" id="GO:0071555">
    <property type="term" value="P:cell wall organization"/>
    <property type="evidence" value="ECO:0007669"/>
    <property type="project" value="UniProtKB-KW"/>
</dbReference>
<evidence type="ECO:0000256" key="12">
    <source>
        <dbReference type="ARBA" id="ARBA00023136"/>
    </source>
</evidence>
<name>A0A2W1NVU2_9FLAO</name>
<evidence type="ECO:0000256" key="11">
    <source>
        <dbReference type="ARBA" id="ARBA00022989"/>
    </source>
</evidence>
<dbReference type="Pfam" id="PF00905">
    <property type="entry name" value="Transpeptidase"/>
    <property type="match status" value="1"/>
</dbReference>
<evidence type="ECO:0000256" key="13">
    <source>
        <dbReference type="ARBA" id="ARBA00023316"/>
    </source>
</evidence>
<evidence type="ECO:0000256" key="6">
    <source>
        <dbReference type="ARBA" id="ARBA00022670"/>
    </source>
</evidence>
<dbReference type="GO" id="GO:0009252">
    <property type="term" value="P:peptidoglycan biosynthetic process"/>
    <property type="evidence" value="ECO:0007669"/>
    <property type="project" value="UniProtKB-KW"/>
</dbReference>
<dbReference type="EMBL" id="QKSB01000001">
    <property type="protein sequence ID" value="PZE18938.1"/>
    <property type="molecule type" value="Genomic_DNA"/>
</dbReference>
<dbReference type="GO" id="GO:0005886">
    <property type="term" value="C:plasma membrane"/>
    <property type="evidence" value="ECO:0007669"/>
    <property type="project" value="UniProtKB-SubCell"/>
</dbReference>
<feature type="domain" description="Penicillin-binding protein dimerisation" evidence="16">
    <location>
        <begin position="50"/>
        <end position="211"/>
    </location>
</feature>
<keyword evidence="12 14" id="KW-0472">Membrane</keyword>
<keyword evidence="8" id="KW-0378">Hydrolase</keyword>
<evidence type="ECO:0000256" key="4">
    <source>
        <dbReference type="ARBA" id="ARBA00022519"/>
    </source>
</evidence>
<gene>
    <name evidence="17" type="primary">mrdA</name>
    <name evidence="17" type="ORF">DNU06_03665</name>
</gene>
<evidence type="ECO:0000259" key="15">
    <source>
        <dbReference type="Pfam" id="PF00905"/>
    </source>
</evidence>
<dbReference type="GO" id="GO:0009002">
    <property type="term" value="F:serine-type D-Ala-D-Ala carboxypeptidase activity"/>
    <property type="evidence" value="ECO:0007669"/>
    <property type="project" value="InterPro"/>
</dbReference>
<dbReference type="SUPFAM" id="SSF56601">
    <property type="entry name" value="beta-lactamase/transpeptidase-like"/>
    <property type="match status" value="1"/>
</dbReference>
<protein>
    <submittedName>
        <fullName evidence="17">Penicillin-binding protein 2</fullName>
    </submittedName>
</protein>
<dbReference type="GO" id="GO:0008658">
    <property type="term" value="F:penicillin binding"/>
    <property type="evidence" value="ECO:0007669"/>
    <property type="project" value="InterPro"/>
</dbReference>
<keyword evidence="13" id="KW-0961">Cell wall biogenesis/degradation</keyword>
<dbReference type="PANTHER" id="PTHR30627">
    <property type="entry name" value="PEPTIDOGLYCAN D,D-TRANSPEPTIDASE"/>
    <property type="match status" value="1"/>
</dbReference>
<dbReference type="GO" id="GO:0006508">
    <property type="term" value="P:proteolysis"/>
    <property type="evidence" value="ECO:0007669"/>
    <property type="project" value="UniProtKB-KW"/>
</dbReference>
<comment type="caution">
    <text evidence="17">The sequence shown here is derived from an EMBL/GenBank/DDBJ whole genome shotgun (WGS) entry which is preliminary data.</text>
</comment>
<dbReference type="InterPro" id="IPR012338">
    <property type="entry name" value="Beta-lactam/transpept-like"/>
</dbReference>
<dbReference type="Gene3D" id="3.30.1390.30">
    <property type="entry name" value="Penicillin-binding protein 2a, domain 3"/>
    <property type="match status" value="1"/>
</dbReference>
<keyword evidence="11 14" id="KW-1133">Transmembrane helix</keyword>
<dbReference type="InterPro" id="IPR050515">
    <property type="entry name" value="Beta-lactam/transpept"/>
</dbReference>
<dbReference type="AlphaFoldDB" id="A0A2W1NVU2"/>
<dbReference type="NCBIfam" id="TIGR03423">
    <property type="entry name" value="pbp2_mrdA"/>
    <property type="match status" value="1"/>
</dbReference>
<evidence type="ECO:0000256" key="1">
    <source>
        <dbReference type="ARBA" id="ARBA00004167"/>
    </source>
</evidence>